<keyword evidence="7" id="KW-1185">Reference proteome</keyword>
<evidence type="ECO:0000256" key="3">
    <source>
        <dbReference type="ARBA" id="ARBA00022679"/>
    </source>
</evidence>
<dbReference type="InterPro" id="IPR000092">
    <property type="entry name" value="Polyprenyl_synt"/>
</dbReference>
<dbReference type="GO" id="GO:0004659">
    <property type="term" value="F:prenyltransferase activity"/>
    <property type="evidence" value="ECO:0007669"/>
    <property type="project" value="InterPro"/>
</dbReference>
<evidence type="ECO:0000256" key="5">
    <source>
        <dbReference type="ARBA" id="ARBA00022842"/>
    </source>
</evidence>
<evidence type="ECO:0008006" key="8">
    <source>
        <dbReference type="Google" id="ProtNLM"/>
    </source>
</evidence>
<dbReference type="InterPro" id="IPR008949">
    <property type="entry name" value="Isoprenoid_synthase_dom_sf"/>
</dbReference>
<dbReference type="Proteomes" id="UP000070373">
    <property type="component" value="Unassembled WGS sequence"/>
</dbReference>
<comment type="similarity">
    <text evidence="2">Belongs to the FPP/GGPP synthase family.</text>
</comment>
<dbReference type="AlphaFoldDB" id="A0A133UFQ0"/>
<dbReference type="Gene3D" id="1.10.600.10">
    <property type="entry name" value="Farnesyl Diphosphate Synthase"/>
    <property type="match status" value="1"/>
</dbReference>
<organism evidence="6 7">
    <name type="scientific">candidate division MSBL1 archaeon SCGC-AAA259E17</name>
    <dbReference type="NCBI Taxonomy" id="1698263"/>
    <lineage>
        <taxon>Archaea</taxon>
        <taxon>Methanobacteriati</taxon>
        <taxon>Methanobacteriota</taxon>
        <taxon>candidate division MSBL1</taxon>
    </lineage>
</organism>
<sequence>MSSLETYGWKVGTAFQIRDDLLGLFGEEEETGKSVTSDIEEGKRTLPLVMAYRRGTESQKEKIKSIVGSEPSENEFKAIREIIKETGAKERCEEMAEGW</sequence>
<evidence type="ECO:0000256" key="4">
    <source>
        <dbReference type="ARBA" id="ARBA00022723"/>
    </source>
</evidence>
<evidence type="ECO:0000256" key="1">
    <source>
        <dbReference type="ARBA" id="ARBA00001946"/>
    </source>
</evidence>
<dbReference type="PANTHER" id="PTHR12001:SF85">
    <property type="entry name" value="SHORT CHAIN ISOPRENYL DIPHOSPHATE SYNTHASE"/>
    <property type="match status" value="1"/>
</dbReference>
<dbReference type="GO" id="GO:0046872">
    <property type="term" value="F:metal ion binding"/>
    <property type="evidence" value="ECO:0007669"/>
    <property type="project" value="UniProtKB-KW"/>
</dbReference>
<dbReference type="GO" id="GO:0008299">
    <property type="term" value="P:isoprenoid biosynthetic process"/>
    <property type="evidence" value="ECO:0007669"/>
    <property type="project" value="InterPro"/>
</dbReference>
<dbReference type="PROSITE" id="PS00444">
    <property type="entry name" value="POLYPRENYL_SYNTHASE_2"/>
    <property type="match status" value="1"/>
</dbReference>
<evidence type="ECO:0000313" key="7">
    <source>
        <dbReference type="Proteomes" id="UP000070373"/>
    </source>
</evidence>
<accession>A0A133UFQ0</accession>
<comment type="cofactor">
    <cofactor evidence="1">
        <name>Mg(2+)</name>
        <dbReference type="ChEBI" id="CHEBI:18420"/>
    </cofactor>
</comment>
<dbReference type="EMBL" id="LHXN01000020">
    <property type="protein sequence ID" value="KXA92999.1"/>
    <property type="molecule type" value="Genomic_DNA"/>
</dbReference>
<evidence type="ECO:0000256" key="2">
    <source>
        <dbReference type="ARBA" id="ARBA00006706"/>
    </source>
</evidence>
<reference evidence="6 7" key="1">
    <citation type="journal article" date="2016" name="Sci. Rep.">
        <title>Metabolic traits of an uncultured archaeal lineage -MSBL1- from brine pools of the Red Sea.</title>
        <authorList>
            <person name="Mwirichia R."/>
            <person name="Alam I."/>
            <person name="Rashid M."/>
            <person name="Vinu M."/>
            <person name="Ba-Alawi W."/>
            <person name="Anthony Kamau A."/>
            <person name="Kamanda Ngugi D."/>
            <person name="Goker M."/>
            <person name="Klenk H.P."/>
            <person name="Bajic V."/>
            <person name="Stingl U."/>
        </authorList>
    </citation>
    <scope>NUCLEOTIDE SEQUENCE [LARGE SCALE GENOMIC DNA]</scope>
    <source>
        <strain evidence="6">SCGC-AAA259E17</strain>
    </source>
</reference>
<keyword evidence="3" id="KW-0808">Transferase</keyword>
<dbReference type="InterPro" id="IPR033749">
    <property type="entry name" value="Polyprenyl_synt_CS"/>
</dbReference>
<keyword evidence="4" id="KW-0479">Metal-binding</keyword>
<protein>
    <recommendedName>
        <fullName evidence="8">Polyprenyl synthetase</fullName>
    </recommendedName>
</protein>
<gene>
    <name evidence="6" type="ORF">AKJ64_01660</name>
</gene>
<proteinExistence type="inferred from homology"/>
<evidence type="ECO:0000313" key="6">
    <source>
        <dbReference type="EMBL" id="KXA92999.1"/>
    </source>
</evidence>
<name>A0A133UFQ0_9EURY</name>
<comment type="caution">
    <text evidence="6">The sequence shown here is derived from an EMBL/GenBank/DDBJ whole genome shotgun (WGS) entry which is preliminary data.</text>
</comment>
<dbReference type="Pfam" id="PF00348">
    <property type="entry name" value="polyprenyl_synt"/>
    <property type="match status" value="1"/>
</dbReference>
<keyword evidence="5" id="KW-0460">Magnesium</keyword>
<dbReference type="PANTHER" id="PTHR12001">
    <property type="entry name" value="GERANYLGERANYL PYROPHOSPHATE SYNTHASE"/>
    <property type="match status" value="1"/>
</dbReference>
<dbReference type="SUPFAM" id="SSF48576">
    <property type="entry name" value="Terpenoid synthases"/>
    <property type="match status" value="1"/>
</dbReference>